<proteinExistence type="predicted"/>
<name>A0A7S4VXM7_9STRA</name>
<dbReference type="AlphaFoldDB" id="A0A7S4VXM7"/>
<reference evidence="1" key="1">
    <citation type="submission" date="2021-01" db="EMBL/GenBank/DDBJ databases">
        <authorList>
            <person name="Corre E."/>
            <person name="Pelletier E."/>
            <person name="Niang G."/>
            <person name="Scheremetjew M."/>
            <person name="Finn R."/>
            <person name="Kale V."/>
            <person name="Holt S."/>
            <person name="Cochrane G."/>
            <person name="Meng A."/>
            <person name="Brown T."/>
            <person name="Cohen L."/>
        </authorList>
    </citation>
    <scope>NUCLEOTIDE SEQUENCE</scope>
    <source>
        <strain evidence="1">GSO104</strain>
    </source>
</reference>
<organism evidence="1">
    <name type="scientific">Ditylum brightwellii</name>
    <dbReference type="NCBI Taxonomy" id="49249"/>
    <lineage>
        <taxon>Eukaryota</taxon>
        <taxon>Sar</taxon>
        <taxon>Stramenopiles</taxon>
        <taxon>Ochrophyta</taxon>
        <taxon>Bacillariophyta</taxon>
        <taxon>Mediophyceae</taxon>
        <taxon>Lithodesmiophycidae</taxon>
        <taxon>Lithodesmiales</taxon>
        <taxon>Lithodesmiaceae</taxon>
        <taxon>Ditylum</taxon>
    </lineage>
</organism>
<sequence>MRKNHLLKMRQRLLRSILLLILLGGFGVYLKSSCMKCPTDDSYSPECLKSVIPPWPICLFHDVPTFVEHSEDAATRCCKEDGDLSECKCPHKDSEKFIDHIDEWCEGVAACSASFSFEEDMESEELVGLE</sequence>
<protein>
    <submittedName>
        <fullName evidence="1">Uncharacterized protein</fullName>
    </submittedName>
</protein>
<dbReference type="EMBL" id="HBNS01019867">
    <property type="protein sequence ID" value="CAE4608893.1"/>
    <property type="molecule type" value="Transcribed_RNA"/>
</dbReference>
<evidence type="ECO:0000313" key="1">
    <source>
        <dbReference type="EMBL" id="CAE4608893.1"/>
    </source>
</evidence>
<accession>A0A7S4VXM7</accession>
<gene>
    <name evidence="1" type="ORF">DBRI00130_LOCUS15787</name>
</gene>